<sequence>MSAKPLLRAVIFDVDGTLADTEAEGHRVAFNEAFKTWGLPVYWDVAEYGRWLGVPGGKERIAAYWRAHPELPPISESEIRALHEFKTRLYHEMVDQGAILLRPGIVPLLHSLSEHGIRVAIATTTARPNVEHLLEATIGPAGTHPFDVIVAGDEVPQKKPAPDVYWEALRQLDLTPAEAVAVEDSEPGYQAAVGATLATVVVTNAYSEGRPFPLACRILDNFMNARVLDQPDHEPISQVTATHLADWAGLRLPSR</sequence>
<organism evidence="1 2">
    <name type="scientific">Sulfobacillus acidophilus (strain ATCC 700253 / DSM 10332 / NAL)</name>
    <dbReference type="NCBI Taxonomy" id="679936"/>
    <lineage>
        <taxon>Bacteria</taxon>
        <taxon>Bacillati</taxon>
        <taxon>Bacillota</taxon>
        <taxon>Clostridia</taxon>
        <taxon>Eubacteriales</taxon>
        <taxon>Clostridiales Family XVII. Incertae Sedis</taxon>
        <taxon>Sulfobacillus</taxon>
    </lineage>
</organism>
<dbReference type="Gene3D" id="1.10.150.240">
    <property type="entry name" value="Putative phosphatase, domain 2"/>
    <property type="match status" value="1"/>
</dbReference>
<keyword evidence="1" id="KW-0378">Hydrolase</keyword>
<dbReference type="Gene3D" id="3.40.50.1000">
    <property type="entry name" value="HAD superfamily/HAD-like"/>
    <property type="match status" value="1"/>
</dbReference>
<evidence type="ECO:0000313" key="2">
    <source>
        <dbReference type="Proteomes" id="UP000005439"/>
    </source>
</evidence>
<dbReference type="SFLD" id="SFLDG01129">
    <property type="entry name" value="C1.5:_HAD__Beta-PGM__Phosphata"/>
    <property type="match status" value="1"/>
</dbReference>
<dbReference type="PANTHER" id="PTHR42896:SF2">
    <property type="entry name" value="CBBY-LIKE PROTEIN"/>
    <property type="match status" value="1"/>
</dbReference>
<keyword evidence="2" id="KW-1185">Reference proteome</keyword>
<dbReference type="NCBIfam" id="TIGR01509">
    <property type="entry name" value="HAD-SF-IA-v3"/>
    <property type="match status" value="1"/>
</dbReference>
<dbReference type="KEGG" id="sap:Sulac_1364"/>
<dbReference type="PRINTS" id="PR00413">
    <property type="entry name" value="HADHALOGNASE"/>
</dbReference>
<accession>G8TWG3</accession>
<dbReference type="PATRIC" id="fig|679936.5.peg.1429"/>
<reference evidence="1 2" key="2">
    <citation type="journal article" date="2012" name="Stand. Genomic Sci.">
        <title>Complete genome sequence of the moderately thermophilic mineral-sulfide-oxidizing firmicute Sulfobacillus acidophilus type strain (NAL(T)).</title>
        <authorList>
            <person name="Anderson I."/>
            <person name="Chertkov O."/>
            <person name="Chen A."/>
            <person name="Saunders E."/>
            <person name="Lapidus A."/>
            <person name="Nolan M."/>
            <person name="Lucas S."/>
            <person name="Hammon N."/>
            <person name="Deshpande S."/>
            <person name="Cheng J.F."/>
            <person name="Han C."/>
            <person name="Tapia R."/>
            <person name="Goodwin L.A."/>
            <person name="Pitluck S."/>
            <person name="Liolios K."/>
            <person name="Pagani I."/>
            <person name="Ivanova N."/>
            <person name="Mikhailova N."/>
            <person name="Pati A."/>
            <person name="Palaniappan K."/>
            <person name="Land M."/>
            <person name="Pan C."/>
            <person name="Rohde M."/>
            <person name="Pukall R."/>
            <person name="Goker M."/>
            <person name="Detter J.C."/>
            <person name="Woyke T."/>
            <person name="Bristow J."/>
            <person name="Eisen J.A."/>
            <person name="Markowitz V."/>
            <person name="Hugenholtz P."/>
            <person name="Kyrpides N.C."/>
            <person name="Klenk H.P."/>
            <person name="Mavromatis K."/>
        </authorList>
    </citation>
    <scope>NUCLEOTIDE SEQUENCE [LARGE SCALE GENOMIC DNA]</scope>
    <source>
        <strain evidence="2">ATCC 700253 / DSM 10332 / NAL</strain>
    </source>
</reference>
<dbReference type="GO" id="GO:0016787">
    <property type="term" value="F:hydrolase activity"/>
    <property type="evidence" value="ECO:0007669"/>
    <property type="project" value="UniProtKB-KW"/>
</dbReference>
<dbReference type="EMBL" id="CP003179">
    <property type="protein sequence ID" value="AEW04861.1"/>
    <property type="molecule type" value="Genomic_DNA"/>
</dbReference>
<name>G8TWG3_SULAD</name>
<dbReference type="InterPro" id="IPR044999">
    <property type="entry name" value="CbbY-like"/>
</dbReference>
<evidence type="ECO:0000313" key="1">
    <source>
        <dbReference type="EMBL" id="AEW04861.1"/>
    </source>
</evidence>
<protein>
    <submittedName>
        <fullName evidence="1">HAD-superfamily hydrolase, subfamily IA, variant 3</fullName>
    </submittedName>
</protein>
<dbReference type="InterPro" id="IPR006439">
    <property type="entry name" value="HAD-SF_hydro_IA"/>
</dbReference>
<dbReference type="Proteomes" id="UP000005439">
    <property type="component" value="Chromosome"/>
</dbReference>
<gene>
    <name evidence="1" type="ordered locus">Sulac_1364</name>
</gene>
<dbReference type="AlphaFoldDB" id="G8TWG3"/>
<dbReference type="InterPro" id="IPR036412">
    <property type="entry name" value="HAD-like_sf"/>
</dbReference>
<dbReference type="SUPFAM" id="SSF56784">
    <property type="entry name" value="HAD-like"/>
    <property type="match status" value="1"/>
</dbReference>
<proteinExistence type="predicted"/>
<dbReference type="HOGENOM" id="CLU_045011_0_2_9"/>
<dbReference type="PANTHER" id="PTHR42896">
    <property type="entry name" value="XYLULOSE-1,5-BISPHOSPHATE (XUBP) PHOSPHATASE"/>
    <property type="match status" value="1"/>
</dbReference>
<dbReference type="Pfam" id="PF00702">
    <property type="entry name" value="Hydrolase"/>
    <property type="match status" value="1"/>
</dbReference>
<dbReference type="InterPro" id="IPR023198">
    <property type="entry name" value="PGP-like_dom2"/>
</dbReference>
<dbReference type="SFLD" id="SFLDS00003">
    <property type="entry name" value="Haloacid_Dehalogenase"/>
    <property type="match status" value="1"/>
</dbReference>
<reference evidence="2" key="1">
    <citation type="submission" date="2011-12" db="EMBL/GenBank/DDBJ databases">
        <title>The complete genome of chromosome of Sulfobacillus acidophilus DSM 10332.</title>
        <authorList>
            <person name="Lucas S."/>
            <person name="Han J."/>
            <person name="Lapidus A."/>
            <person name="Bruce D."/>
            <person name="Goodwin L."/>
            <person name="Pitluck S."/>
            <person name="Peters L."/>
            <person name="Kyrpides N."/>
            <person name="Mavromatis K."/>
            <person name="Ivanova N."/>
            <person name="Mikhailova N."/>
            <person name="Chertkov O."/>
            <person name="Saunders E."/>
            <person name="Detter J.C."/>
            <person name="Tapia R."/>
            <person name="Han C."/>
            <person name="Land M."/>
            <person name="Hauser L."/>
            <person name="Markowitz V."/>
            <person name="Cheng J.-F."/>
            <person name="Hugenholtz P."/>
            <person name="Woyke T."/>
            <person name="Wu D."/>
            <person name="Pukall R."/>
            <person name="Gehrich-Schroeter G."/>
            <person name="Schneider S."/>
            <person name="Klenk H.-P."/>
            <person name="Eisen J.A."/>
        </authorList>
    </citation>
    <scope>NUCLEOTIDE SEQUENCE [LARGE SCALE GENOMIC DNA]</scope>
    <source>
        <strain evidence="2">ATCC 700253 / DSM 10332 / NAL</strain>
    </source>
</reference>
<dbReference type="STRING" id="679936.Sulac_1364"/>
<dbReference type="InterPro" id="IPR023214">
    <property type="entry name" value="HAD_sf"/>
</dbReference>